<dbReference type="EMBL" id="RFFH01000002">
    <property type="protein sequence ID" value="RMI34382.1"/>
    <property type="molecule type" value="Genomic_DNA"/>
</dbReference>
<comment type="caution">
    <text evidence="2">The sequence shown here is derived from an EMBL/GenBank/DDBJ whole genome shotgun (WGS) entry which is preliminary data.</text>
</comment>
<evidence type="ECO:0000256" key="1">
    <source>
        <dbReference type="SAM" id="MobiDB-lite"/>
    </source>
</evidence>
<sequence>MDSNAVRANGTRWTRTALLGRAAVAGAVACGVLALTACGSSNSDDQAANLRRNLSASTTTTTTTTKAPTTTKSAPLSPDGQAVVSALPKPLQQELGKACPIEEKRATDSTDHFTTQDHFCLAENDTLTTGLVPPHGGTATGTVNFSAYINTKPDALKDQWHLIRPQQLVQDDAKLMVRVDDETPGLVILEVFRKSDNLYLSGVNFTSKDAALQFVKRAGF</sequence>
<dbReference type="Proteomes" id="UP000279275">
    <property type="component" value="Unassembled WGS sequence"/>
</dbReference>
<reference evidence="2 3" key="1">
    <citation type="submission" date="2018-10" db="EMBL/GenBank/DDBJ databases">
        <title>Isolation from cow dung.</title>
        <authorList>
            <person name="Ling L."/>
        </authorList>
    </citation>
    <scope>NUCLEOTIDE SEQUENCE [LARGE SCALE GENOMIC DNA]</scope>
    <source>
        <strain evidence="2 3">NEAU-LL90</strain>
    </source>
</reference>
<organism evidence="2 3">
    <name type="scientific">Nocardia stercoris</name>
    <dbReference type="NCBI Taxonomy" id="2483361"/>
    <lineage>
        <taxon>Bacteria</taxon>
        <taxon>Bacillati</taxon>
        <taxon>Actinomycetota</taxon>
        <taxon>Actinomycetes</taxon>
        <taxon>Mycobacteriales</taxon>
        <taxon>Nocardiaceae</taxon>
        <taxon>Nocardia</taxon>
    </lineage>
</organism>
<evidence type="ECO:0000313" key="3">
    <source>
        <dbReference type="Proteomes" id="UP000279275"/>
    </source>
</evidence>
<dbReference type="OrthoDB" id="4559352at2"/>
<keyword evidence="3" id="KW-1185">Reference proteome</keyword>
<dbReference type="RefSeq" id="WP_122187304.1">
    <property type="nucleotide sequence ID" value="NZ_RFFH01000002.1"/>
</dbReference>
<name>A0A3M2L9W3_9NOCA</name>
<feature type="compositionally biased region" description="Low complexity" evidence="1">
    <location>
        <begin position="55"/>
        <end position="75"/>
    </location>
</feature>
<evidence type="ECO:0000313" key="2">
    <source>
        <dbReference type="EMBL" id="RMI34382.1"/>
    </source>
</evidence>
<protein>
    <submittedName>
        <fullName evidence="2">Uncharacterized protein</fullName>
    </submittedName>
</protein>
<gene>
    <name evidence="2" type="ORF">EBN03_08355</name>
</gene>
<dbReference type="AlphaFoldDB" id="A0A3M2L9W3"/>
<feature type="region of interest" description="Disordered" evidence="1">
    <location>
        <begin position="52"/>
        <end position="80"/>
    </location>
</feature>
<accession>A0A3M2L9W3</accession>
<proteinExistence type="predicted"/>